<keyword evidence="4" id="KW-1185">Reference proteome</keyword>
<evidence type="ECO:0000259" key="2">
    <source>
        <dbReference type="PROSITE" id="PS50110"/>
    </source>
</evidence>
<evidence type="ECO:0000313" key="3">
    <source>
        <dbReference type="EMBL" id="NKE73430.1"/>
    </source>
</evidence>
<dbReference type="PROSITE" id="PS50110">
    <property type="entry name" value="RESPONSE_REGULATORY"/>
    <property type="match status" value="1"/>
</dbReference>
<reference evidence="3 4" key="1">
    <citation type="journal article" date="2020" name="Nature">
        <title>Bacterial chemolithoautotrophy via manganese oxidation.</title>
        <authorList>
            <person name="Yu H."/>
            <person name="Leadbetter J.R."/>
        </authorList>
    </citation>
    <scope>NUCLEOTIDE SEQUENCE [LARGE SCALE GENOMIC DNA]</scope>
    <source>
        <strain evidence="3 4">Mn-1</strain>
    </source>
</reference>
<sequence>MTGYGTIKNAIELVRLGACGYLTKPFNISEFTNEIVQAIEKKGKVDRLNRQFT</sequence>
<name>A0A7X6DU35_9BACT</name>
<proteinExistence type="predicted"/>
<dbReference type="EMBL" id="VTOW01000007">
    <property type="protein sequence ID" value="NKE73430.1"/>
    <property type="molecule type" value="Genomic_DNA"/>
</dbReference>
<dbReference type="RefSeq" id="WP_168063386.1">
    <property type="nucleotide sequence ID" value="NZ_VTOW01000007.1"/>
</dbReference>
<protein>
    <recommendedName>
        <fullName evidence="2">Response regulatory domain-containing protein</fullName>
    </recommendedName>
</protein>
<comment type="caution">
    <text evidence="1">Lacks conserved residue(s) required for the propagation of feature annotation.</text>
</comment>
<dbReference type="SUPFAM" id="SSF52172">
    <property type="entry name" value="CheY-like"/>
    <property type="match status" value="1"/>
</dbReference>
<dbReference type="InterPro" id="IPR011006">
    <property type="entry name" value="CheY-like_superfamily"/>
</dbReference>
<accession>A0A7X6DU35</accession>
<feature type="domain" description="Response regulatory" evidence="2">
    <location>
        <begin position="1"/>
        <end position="39"/>
    </location>
</feature>
<dbReference type="GO" id="GO:0000160">
    <property type="term" value="P:phosphorelay signal transduction system"/>
    <property type="evidence" value="ECO:0007669"/>
    <property type="project" value="InterPro"/>
</dbReference>
<evidence type="ECO:0000313" key="4">
    <source>
        <dbReference type="Proteomes" id="UP000534783"/>
    </source>
</evidence>
<comment type="caution">
    <text evidence="3">The sequence shown here is derived from an EMBL/GenBank/DDBJ whole genome shotgun (WGS) entry which is preliminary data.</text>
</comment>
<organism evidence="3 4">
    <name type="scientific">Candidatus Manganitrophus noduliformans</name>
    <dbReference type="NCBI Taxonomy" id="2606439"/>
    <lineage>
        <taxon>Bacteria</taxon>
        <taxon>Pseudomonadati</taxon>
        <taxon>Nitrospirota</taxon>
        <taxon>Nitrospiria</taxon>
        <taxon>Candidatus Troglogloeales</taxon>
        <taxon>Candidatus Manganitrophaceae</taxon>
        <taxon>Candidatus Manganitrophus</taxon>
    </lineage>
</organism>
<dbReference type="AlphaFoldDB" id="A0A7X6DU35"/>
<dbReference type="Proteomes" id="UP000534783">
    <property type="component" value="Unassembled WGS sequence"/>
</dbReference>
<evidence type="ECO:0000256" key="1">
    <source>
        <dbReference type="PROSITE-ProRule" id="PRU00169"/>
    </source>
</evidence>
<dbReference type="InterPro" id="IPR001789">
    <property type="entry name" value="Sig_transdc_resp-reg_receiver"/>
</dbReference>
<dbReference type="Gene3D" id="3.40.50.2300">
    <property type="match status" value="1"/>
</dbReference>
<gene>
    <name evidence="3" type="ORF">MNODULE_21965</name>
</gene>